<dbReference type="AlphaFoldDB" id="A0A2P2Q021"/>
<accession>A0A2P2Q021</accession>
<reference evidence="1" key="1">
    <citation type="submission" date="2018-02" db="EMBL/GenBank/DDBJ databases">
        <title>Rhizophora mucronata_Transcriptome.</title>
        <authorList>
            <person name="Meera S.P."/>
            <person name="Sreeshan A."/>
            <person name="Augustine A."/>
        </authorList>
    </citation>
    <scope>NUCLEOTIDE SEQUENCE</scope>
    <source>
        <tissue evidence="1">Leaf</tissue>
    </source>
</reference>
<evidence type="ECO:0000313" key="1">
    <source>
        <dbReference type="EMBL" id="MBX60312.1"/>
    </source>
</evidence>
<name>A0A2P2Q021_RHIMU</name>
<organism evidence="1">
    <name type="scientific">Rhizophora mucronata</name>
    <name type="common">Asiatic mangrove</name>
    <dbReference type="NCBI Taxonomy" id="61149"/>
    <lineage>
        <taxon>Eukaryota</taxon>
        <taxon>Viridiplantae</taxon>
        <taxon>Streptophyta</taxon>
        <taxon>Embryophyta</taxon>
        <taxon>Tracheophyta</taxon>
        <taxon>Spermatophyta</taxon>
        <taxon>Magnoliopsida</taxon>
        <taxon>eudicotyledons</taxon>
        <taxon>Gunneridae</taxon>
        <taxon>Pentapetalae</taxon>
        <taxon>rosids</taxon>
        <taxon>fabids</taxon>
        <taxon>Malpighiales</taxon>
        <taxon>Rhizophoraceae</taxon>
        <taxon>Rhizophora</taxon>
    </lineage>
</organism>
<sequence>MVVHWTAATEELQGLRIEVLFLCLWTRGSPQIFLGCEAIN</sequence>
<dbReference type="EMBL" id="GGEC01079828">
    <property type="protein sequence ID" value="MBX60312.1"/>
    <property type="molecule type" value="Transcribed_RNA"/>
</dbReference>
<protein>
    <submittedName>
        <fullName evidence="1">Uncharacterized protein</fullName>
    </submittedName>
</protein>
<proteinExistence type="predicted"/>